<gene>
    <name evidence="2" type="ORF">AVDCRST_MAG38-1126</name>
</gene>
<evidence type="ECO:0000256" key="1">
    <source>
        <dbReference type="SAM" id="MobiDB-lite"/>
    </source>
</evidence>
<organism evidence="2">
    <name type="scientific">uncultured Solirubrobacteraceae bacterium</name>
    <dbReference type="NCBI Taxonomy" id="1162706"/>
    <lineage>
        <taxon>Bacteria</taxon>
        <taxon>Bacillati</taxon>
        <taxon>Actinomycetota</taxon>
        <taxon>Thermoleophilia</taxon>
        <taxon>Solirubrobacterales</taxon>
        <taxon>Solirubrobacteraceae</taxon>
        <taxon>environmental samples</taxon>
    </lineage>
</organism>
<proteinExistence type="predicted"/>
<accession>A0A6J4RHL6</accession>
<dbReference type="EMBL" id="CADCVJ010000073">
    <property type="protein sequence ID" value="CAA9469092.1"/>
    <property type="molecule type" value="Genomic_DNA"/>
</dbReference>
<sequence>MTETPELEKVKAAAEPSSHKPDRRPSPPEAQPIPESAEADYLGADGEVIDGSERAPCC</sequence>
<evidence type="ECO:0000313" key="2">
    <source>
        <dbReference type="EMBL" id="CAA9469092.1"/>
    </source>
</evidence>
<dbReference type="AlphaFoldDB" id="A0A6J4RHL6"/>
<reference evidence="2" key="1">
    <citation type="submission" date="2020-02" db="EMBL/GenBank/DDBJ databases">
        <authorList>
            <person name="Meier V. D."/>
        </authorList>
    </citation>
    <scope>NUCLEOTIDE SEQUENCE</scope>
    <source>
        <strain evidence="2">AVDCRST_MAG38</strain>
    </source>
</reference>
<feature type="compositionally biased region" description="Basic and acidic residues" evidence="1">
    <location>
        <begin position="1"/>
        <end position="26"/>
    </location>
</feature>
<name>A0A6J4RHL6_9ACTN</name>
<feature type="region of interest" description="Disordered" evidence="1">
    <location>
        <begin position="1"/>
        <end position="58"/>
    </location>
</feature>
<protein>
    <submittedName>
        <fullName evidence="2">Uncharacterized protein</fullName>
    </submittedName>
</protein>